<dbReference type="Proteomes" id="UP001325680">
    <property type="component" value="Chromosome"/>
</dbReference>
<reference evidence="2 3" key="1">
    <citation type="submission" date="2023-12" db="EMBL/GenBank/DDBJ databases">
        <title>Genome sequencing and assembly of bacterial species from a model synthetic community.</title>
        <authorList>
            <person name="Hogle S.L."/>
        </authorList>
    </citation>
    <scope>NUCLEOTIDE SEQUENCE [LARGE SCALE GENOMIC DNA]</scope>
    <source>
        <strain evidence="2 3">HAMBI_3031</strain>
    </source>
</reference>
<accession>A0ABZ0W6N3</accession>
<dbReference type="EMBL" id="CP139960">
    <property type="protein sequence ID" value="WQD38958.1"/>
    <property type="molecule type" value="Genomic_DNA"/>
</dbReference>
<proteinExistence type="predicted"/>
<sequence length="150" mass="16648">MRHLFLTVVAFASTLLCFSQVKQPAKWSFSAKKINATTYEIHLMASLEGGWHIYSQTTPAGGPVATKLKFTPNPLITVEGVSKEIGKLEKKHEAIFGIDVKQFSNTVDFVQVVKLKGKVKTNITGSIDYMTCNDRECLPPTQQKFSIALQ</sequence>
<dbReference type="InterPro" id="IPR028250">
    <property type="entry name" value="DsbDN"/>
</dbReference>
<organism evidence="2 3">
    <name type="scientific">Niabella yanshanensis</name>
    <dbReference type="NCBI Taxonomy" id="577386"/>
    <lineage>
        <taxon>Bacteria</taxon>
        <taxon>Pseudomonadati</taxon>
        <taxon>Bacteroidota</taxon>
        <taxon>Chitinophagia</taxon>
        <taxon>Chitinophagales</taxon>
        <taxon>Chitinophagaceae</taxon>
        <taxon>Niabella</taxon>
    </lineage>
</organism>
<name>A0ABZ0W6N3_9BACT</name>
<evidence type="ECO:0000259" key="1">
    <source>
        <dbReference type="Pfam" id="PF11412"/>
    </source>
</evidence>
<dbReference type="RefSeq" id="WP_114792550.1">
    <property type="nucleotide sequence ID" value="NZ_CP139960.1"/>
</dbReference>
<evidence type="ECO:0000313" key="2">
    <source>
        <dbReference type="EMBL" id="WQD38958.1"/>
    </source>
</evidence>
<keyword evidence="3" id="KW-1185">Reference proteome</keyword>
<feature type="domain" description="Thiol:disulfide interchange protein DsbD N-terminal" evidence="1">
    <location>
        <begin position="27"/>
        <end position="146"/>
    </location>
</feature>
<evidence type="ECO:0000313" key="3">
    <source>
        <dbReference type="Proteomes" id="UP001325680"/>
    </source>
</evidence>
<dbReference type="InterPro" id="IPR036929">
    <property type="entry name" value="DsbDN_sf"/>
</dbReference>
<gene>
    <name evidence="2" type="ORF">U0035_02210</name>
</gene>
<dbReference type="Pfam" id="PF11412">
    <property type="entry name" value="DsbD_N"/>
    <property type="match status" value="1"/>
</dbReference>
<protein>
    <submittedName>
        <fullName evidence="2">Protein-disulfide reductase DsbD family protein</fullName>
    </submittedName>
</protein>
<dbReference type="Gene3D" id="2.60.40.1250">
    <property type="entry name" value="Thiol:disulfide interchange protein DsbD, N-terminal domain"/>
    <property type="match status" value="1"/>
</dbReference>